<feature type="domain" description="Response regulatory" evidence="5">
    <location>
        <begin position="4"/>
        <end position="120"/>
    </location>
</feature>
<evidence type="ECO:0000256" key="3">
    <source>
        <dbReference type="PROSITE-ProRule" id="PRU00169"/>
    </source>
</evidence>
<dbReference type="InterPro" id="IPR016032">
    <property type="entry name" value="Sig_transdc_resp-reg_C-effctor"/>
</dbReference>
<feature type="modified residue" description="4-aspartylphosphate" evidence="3">
    <location>
        <position position="55"/>
    </location>
</feature>
<dbReference type="SMART" id="SM00448">
    <property type="entry name" value="REC"/>
    <property type="match status" value="1"/>
</dbReference>
<dbReference type="PANTHER" id="PTHR43214">
    <property type="entry name" value="TWO-COMPONENT RESPONSE REGULATOR"/>
    <property type="match status" value="1"/>
</dbReference>
<evidence type="ECO:0000259" key="5">
    <source>
        <dbReference type="PROSITE" id="PS50110"/>
    </source>
</evidence>
<evidence type="ECO:0000259" key="4">
    <source>
        <dbReference type="PROSITE" id="PS50043"/>
    </source>
</evidence>
<dbReference type="Pfam" id="PF00072">
    <property type="entry name" value="Response_reg"/>
    <property type="match status" value="1"/>
</dbReference>
<dbReference type="InterPro" id="IPR000792">
    <property type="entry name" value="Tscrpt_reg_LuxR_C"/>
</dbReference>
<name>A0ABS1KVQ1_9BACT</name>
<dbReference type="SUPFAM" id="SSF46894">
    <property type="entry name" value="C-terminal effector domain of the bipartite response regulators"/>
    <property type="match status" value="1"/>
</dbReference>
<dbReference type="CDD" id="cd17535">
    <property type="entry name" value="REC_NarL-like"/>
    <property type="match status" value="1"/>
</dbReference>
<evidence type="ECO:0000313" key="7">
    <source>
        <dbReference type="Proteomes" id="UP000613030"/>
    </source>
</evidence>
<keyword evidence="2" id="KW-0238">DNA-binding</keyword>
<keyword evidence="1 3" id="KW-0597">Phosphoprotein</keyword>
<proteinExistence type="predicted"/>
<protein>
    <submittedName>
        <fullName evidence="6">Response regulator transcription factor</fullName>
    </submittedName>
</protein>
<feature type="domain" description="HTH luxR-type" evidence="4">
    <location>
        <begin position="143"/>
        <end position="208"/>
    </location>
</feature>
<dbReference type="SUPFAM" id="SSF52172">
    <property type="entry name" value="CheY-like"/>
    <property type="match status" value="1"/>
</dbReference>
<dbReference type="InterPro" id="IPR011006">
    <property type="entry name" value="CheY-like_superfamily"/>
</dbReference>
<dbReference type="SMART" id="SM00421">
    <property type="entry name" value="HTH_LUXR"/>
    <property type="match status" value="1"/>
</dbReference>
<dbReference type="Proteomes" id="UP000613030">
    <property type="component" value="Unassembled WGS sequence"/>
</dbReference>
<dbReference type="EMBL" id="JAERRB010000007">
    <property type="protein sequence ID" value="MBL0743549.1"/>
    <property type="molecule type" value="Genomic_DNA"/>
</dbReference>
<dbReference type="PROSITE" id="PS50110">
    <property type="entry name" value="RESPONSE_REGULATORY"/>
    <property type="match status" value="1"/>
</dbReference>
<dbReference type="CDD" id="cd06170">
    <property type="entry name" value="LuxR_C_like"/>
    <property type="match status" value="1"/>
</dbReference>
<evidence type="ECO:0000256" key="1">
    <source>
        <dbReference type="ARBA" id="ARBA00022553"/>
    </source>
</evidence>
<organism evidence="6 7">
    <name type="scientific">Chryseolinea lacunae</name>
    <dbReference type="NCBI Taxonomy" id="2801331"/>
    <lineage>
        <taxon>Bacteria</taxon>
        <taxon>Pseudomonadati</taxon>
        <taxon>Bacteroidota</taxon>
        <taxon>Cytophagia</taxon>
        <taxon>Cytophagales</taxon>
        <taxon>Fulvivirgaceae</taxon>
        <taxon>Chryseolinea</taxon>
    </lineage>
</organism>
<dbReference type="InterPro" id="IPR001789">
    <property type="entry name" value="Sig_transdc_resp-reg_receiver"/>
</dbReference>
<dbReference type="InterPro" id="IPR058245">
    <property type="entry name" value="NreC/VraR/RcsB-like_REC"/>
</dbReference>
<dbReference type="Gene3D" id="3.40.50.2300">
    <property type="match status" value="1"/>
</dbReference>
<comment type="caution">
    <text evidence="6">The sequence shown here is derived from an EMBL/GenBank/DDBJ whole genome shotgun (WGS) entry which is preliminary data.</text>
</comment>
<dbReference type="InterPro" id="IPR039420">
    <property type="entry name" value="WalR-like"/>
</dbReference>
<evidence type="ECO:0000313" key="6">
    <source>
        <dbReference type="EMBL" id="MBL0743549.1"/>
    </source>
</evidence>
<dbReference type="RefSeq" id="WP_202012890.1">
    <property type="nucleotide sequence ID" value="NZ_JAERRB010000007.1"/>
</dbReference>
<keyword evidence="7" id="KW-1185">Reference proteome</keyword>
<dbReference type="PRINTS" id="PR00038">
    <property type="entry name" value="HTHLUXR"/>
</dbReference>
<gene>
    <name evidence="6" type="ORF">JI741_20110</name>
</gene>
<sequence length="210" mass="23493">MKSSVLIFEDNDLLRESVGNMIRRSDSFSLASAFENVLNVEQQVKTLKPDIILMDIDMPGLNGIQALQVIRKFNATVPIIMLTVFDDNGRVFEALRAGASGYLLKKHISLKLFDAIRDVLDGGAPMSPSIARMVLASMQHKTVIENPYQLTSREREILTSLSKGNSYKLIASEFDISIDTVRTHIKKIYEKLQVHSQTEAVSKAINEKLV</sequence>
<evidence type="ECO:0000256" key="2">
    <source>
        <dbReference type="ARBA" id="ARBA00023125"/>
    </source>
</evidence>
<dbReference type="Pfam" id="PF00196">
    <property type="entry name" value="GerE"/>
    <property type="match status" value="1"/>
</dbReference>
<dbReference type="PROSITE" id="PS50043">
    <property type="entry name" value="HTH_LUXR_2"/>
    <property type="match status" value="1"/>
</dbReference>
<reference evidence="6 7" key="1">
    <citation type="submission" date="2021-01" db="EMBL/GenBank/DDBJ databases">
        <title>Chryseolinea sp. Jin1 Genome sequencing and assembly.</title>
        <authorList>
            <person name="Kim I."/>
        </authorList>
    </citation>
    <scope>NUCLEOTIDE SEQUENCE [LARGE SCALE GENOMIC DNA]</scope>
    <source>
        <strain evidence="6 7">Jin1</strain>
    </source>
</reference>
<accession>A0ABS1KVQ1</accession>